<keyword evidence="5" id="KW-0862">Zinc</keyword>
<name>A0ABD0VZZ2_UMBPY</name>
<evidence type="ECO:0000256" key="1">
    <source>
        <dbReference type="ARBA" id="ARBA00004123"/>
    </source>
</evidence>
<feature type="domain" description="C2H2-type" evidence="10">
    <location>
        <begin position="435"/>
        <end position="463"/>
    </location>
</feature>
<feature type="compositionally biased region" description="Basic and acidic residues" evidence="9">
    <location>
        <begin position="158"/>
        <end position="167"/>
    </location>
</feature>
<dbReference type="SUPFAM" id="SSF57667">
    <property type="entry name" value="beta-beta-alpha zinc fingers"/>
    <property type="match status" value="8"/>
</dbReference>
<dbReference type="PROSITE" id="PS50157">
    <property type="entry name" value="ZINC_FINGER_C2H2_2"/>
    <property type="match status" value="10"/>
</dbReference>
<dbReference type="EMBL" id="JAGEUA010000010">
    <property type="protein sequence ID" value="KAL0964029.1"/>
    <property type="molecule type" value="Genomic_DNA"/>
</dbReference>
<feature type="domain" description="C2H2-type" evidence="10">
    <location>
        <begin position="283"/>
        <end position="310"/>
    </location>
</feature>
<dbReference type="FunFam" id="3.30.160.60:FF:001657">
    <property type="entry name" value="Zinc finger protein 142"/>
    <property type="match status" value="1"/>
</dbReference>
<feature type="compositionally biased region" description="Acidic residues" evidence="9">
    <location>
        <begin position="842"/>
        <end position="855"/>
    </location>
</feature>
<sequence length="1185" mass="136398">METELLHLCEKCGKEFSDRSLLSSHRCTEDHHRKGQFTCYKCPLCDEVFPKPGALKHHFQSHWRKEARGPFHCTQEGCQFRTSQQLVYQEHLHLKHALTLFPCTFRSCTFIFHTQAEMEKHWRSHMPFHCLQCDFVSAHVKQLNSHSLKHHCPTSTPADDKVEKLTSQDEQASPTALDTSTERPRRARKRNTVYALSSSEDEEEDEHQKESQQNHINKRVRVQVEKDKSSAATSINENLSKDHILEGTEHMYRTHICPECRRCFKMRSHLLEHLHLHFPDPSLQCPTCNNYFTSKSKLRIHMLRESGQKVHHCHLCDYAAVERNSIHRHLASIHANEVDGKIHPDVYPCPTCGQTFRQSQALKGHMKTHHTLRDNQPMVCFQEGCSFKTIDRRELQKHTEDTHGVKAVECRHHACNIIFGNLQDMEVHHRTHLAFHCSQCDFSCSNKSLFQQHKRQGHAGDEELKCSFCPFATFNPVEFQQHVSHFHANEKIHQCPQCSFVTAHKRVLGRHMLMHSGEKPHKCNLCEFRCRDETYLKKHMLTHSDDKNHMCSECGYVTKWKHYLNVHMRKHAGDLRYQCDQCSYRCHRTDQLSSHKLRHQAKSLICEVCAYSCKRKYELHKHMLLKHSQDHQPPMFQCKYCSYQTCYRQAMHNHENCKHTRNREFRCALCHYSTYSSTGLFIHKRKAHGYVPGDKDWQETYAEKERENNSVDLLQGFYKTPFKNSAEDPVNNQQEDVDCPAVHIGPNQQSVTGPETMDISNTYSHTVQAAVVDHGNLEIPQSTGNPEQCCTLVLTALSNPESTAGAHLQGETTYSRNPTNKRRIVDPKGPGTPGQKSRSASEAEEEDIAFEDSNDLSDSGDKEAPLTLSSHQAEFTGKETLMKELSNTGGNSPEELMVKTTNSEIRLKAMRKQDKDQAEALVLEGRVQMLMVQNEAVEASVYRCEHCSYVTRKQISLQHHSRSLCVARWKELKCQACGVQFKQKRGLITHQHRKCSALQKKARRFIGTPSAALYGEGDLVKSQDSQHKTINPAQSEIVLGHVESTRDPLDTPPEMGEEVANQCRSTNRDCFSEKVPTAQEKSQRKKDASSKSCVSVQNIIKEKLLGKTARDHPVNPEKENAQSYTKENRTFYCKICGFSTSRLATIERHCSTCTRTTSTRMSVRIVKSVEQDYEEVMRKRISMGR</sequence>
<organism evidence="11 12">
    <name type="scientific">Umbra pygmaea</name>
    <name type="common">Eastern mudminnow</name>
    <dbReference type="NCBI Taxonomy" id="75934"/>
    <lineage>
        <taxon>Eukaryota</taxon>
        <taxon>Metazoa</taxon>
        <taxon>Chordata</taxon>
        <taxon>Craniata</taxon>
        <taxon>Vertebrata</taxon>
        <taxon>Euteleostomi</taxon>
        <taxon>Actinopterygii</taxon>
        <taxon>Neopterygii</taxon>
        <taxon>Teleostei</taxon>
        <taxon>Protacanthopterygii</taxon>
        <taxon>Esociformes</taxon>
        <taxon>Umbridae</taxon>
        <taxon>Umbra</taxon>
    </lineage>
</organism>
<dbReference type="GO" id="GO:0005634">
    <property type="term" value="C:nucleus"/>
    <property type="evidence" value="ECO:0007669"/>
    <property type="project" value="UniProtKB-SubCell"/>
</dbReference>
<dbReference type="InterPro" id="IPR013087">
    <property type="entry name" value="Znf_C2H2_type"/>
</dbReference>
<dbReference type="InterPro" id="IPR050688">
    <property type="entry name" value="Zinc_finger/UBP_domain"/>
</dbReference>
<dbReference type="Pfam" id="PF23574">
    <property type="entry name" value="zf-C2H2_ZNF142_18"/>
    <property type="match status" value="1"/>
</dbReference>
<accession>A0ABD0VZZ2</accession>
<keyword evidence="3" id="KW-0677">Repeat</keyword>
<feature type="domain" description="C2H2-type" evidence="10">
    <location>
        <begin position="549"/>
        <end position="576"/>
    </location>
</feature>
<feature type="domain" description="C2H2-type" evidence="10">
    <location>
        <begin position="255"/>
        <end position="282"/>
    </location>
</feature>
<dbReference type="FunFam" id="3.30.160.60:FF:000614">
    <property type="entry name" value="Zinc finger protein 142"/>
    <property type="match status" value="1"/>
</dbReference>
<feature type="domain" description="C2H2-type" evidence="10">
    <location>
        <begin position="521"/>
        <end position="548"/>
    </location>
</feature>
<comment type="subcellular location">
    <subcellularLocation>
        <location evidence="1">Nucleus</location>
    </subcellularLocation>
</comment>
<dbReference type="InterPro" id="IPR057828">
    <property type="entry name" value="Znf_C2H2_ZNF142_13th"/>
</dbReference>
<dbReference type="GO" id="GO:0003677">
    <property type="term" value="F:DNA binding"/>
    <property type="evidence" value="ECO:0007669"/>
    <property type="project" value="UniProtKB-KW"/>
</dbReference>
<evidence type="ECO:0000256" key="7">
    <source>
        <dbReference type="ARBA" id="ARBA00023242"/>
    </source>
</evidence>
<comment type="caution">
    <text evidence="11">The sequence shown here is derived from an EMBL/GenBank/DDBJ whole genome shotgun (WGS) entry which is preliminary data.</text>
</comment>
<dbReference type="Pfam" id="PF13912">
    <property type="entry name" value="zf-C2H2_6"/>
    <property type="match status" value="1"/>
</dbReference>
<dbReference type="SMART" id="SM00355">
    <property type="entry name" value="ZnF_C2H2"/>
    <property type="match status" value="23"/>
</dbReference>
<feature type="domain" description="C2H2-type" evidence="10">
    <location>
        <begin position="40"/>
        <end position="67"/>
    </location>
</feature>
<evidence type="ECO:0000256" key="9">
    <source>
        <dbReference type="SAM" id="MobiDB-lite"/>
    </source>
</evidence>
<dbReference type="Pfam" id="PF13909">
    <property type="entry name" value="zf-H2C2_5"/>
    <property type="match status" value="1"/>
</dbReference>
<evidence type="ECO:0000256" key="3">
    <source>
        <dbReference type="ARBA" id="ARBA00022737"/>
    </source>
</evidence>
<dbReference type="FunFam" id="3.30.160.60:FF:002871">
    <property type="entry name" value="Zinc finger protein 142"/>
    <property type="match status" value="1"/>
</dbReference>
<feature type="domain" description="C2H2-type" evidence="10">
    <location>
        <begin position="347"/>
        <end position="374"/>
    </location>
</feature>
<dbReference type="InterPro" id="IPR036236">
    <property type="entry name" value="Znf_C2H2_sf"/>
</dbReference>
<dbReference type="Gene3D" id="3.30.160.60">
    <property type="entry name" value="Classic Zinc Finger"/>
    <property type="match status" value="9"/>
</dbReference>
<evidence type="ECO:0000256" key="6">
    <source>
        <dbReference type="ARBA" id="ARBA00023125"/>
    </source>
</evidence>
<feature type="domain" description="C2H2-type" evidence="10">
    <location>
        <begin position="7"/>
        <end position="36"/>
    </location>
</feature>
<feature type="region of interest" description="Disordered" evidence="9">
    <location>
        <begin position="148"/>
        <end position="233"/>
    </location>
</feature>
<evidence type="ECO:0000256" key="2">
    <source>
        <dbReference type="ARBA" id="ARBA00022723"/>
    </source>
</evidence>
<evidence type="ECO:0000259" key="10">
    <source>
        <dbReference type="PROSITE" id="PS50157"/>
    </source>
</evidence>
<dbReference type="Proteomes" id="UP001557470">
    <property type="component" value="Unassembled WGS sequence"/>
</dbReference>
<feature type="region of interest" description="Disordered" evidence="9">
    <location>
        <begin position="802"/>
        <end position="865"/>
    </location>
</feature>
<feature type="compositionally biased region" description="Polar residues" evidence="9">
    <location>
        <begin position="168"/>
        <end position="179"/>
    </location>
</feature>
<keyword evidence="7" id="KW-0539">Nucleus</keyword>
<reference evidence="11 12" key="1">
    <citation type="submission" date="2024-06" db="EMBL/GenBank/DDBJ databases">
        <authorList>
            <person name="Pan Q."/>
            <person name="Wen M."/>
            <person name="Jouanno E."/>
            <person name="Zahm M."/>
            <person name="Klopp C."/>
            <person name="Cabau C."/>
            <person name="Louis A."/>
            <person name="Berthelot C."/>
            <person name="Parey E."/>
            <person name="Roest Crollius H."/>
            <person name="Montfort J."/>
            <person name="Robinson-Rechavi M."/>
            <person name="Bouchez O."/>
            <person name="Lampietro C."/>
            <person name="Lopez Roques C."/>
            <person name="Donnadieu C."/>
            <person name="Postlethwait J."/>
            <person name="Bobe J."/>
            <person name="Verreycken H."/>
            <person name="Guiguen Y."/>
        </authorList>
    </citation>
    <scope>NUCLEOTIDE SEQUENCE [LARGE SCALE GENOMIC DNA]</scope>
    <source>
        <strain evidence="11">Up_M1</strain>
        <tissue evidence="11">Testis</tissue>
    </source>
</reference>
<dbReference type="FunFam" id="3.30.160.60:FF:000883">
    <property type="entry name" value="Zinc finger protein 142"/>
    <property type="match status" value="1"/>
</dbReference>
<keyword evidence="4 8" id="KW-0863">Zinc-finger</keyword>
<dbReference type="GO" id="GO:0008270">
    <property type="term" value="F:zinc ion binding"/>
    <property type="evidence" value="ECO:0007669"/>
    <property type="project" value="UniProtKB-KW"/>
</dbReference>
<keyword evidence="12" id="KW-1185">Reference proteome</keyword>
<dbReference type="Pfam" id="PF00096">
    <property type="entry name" value="zf-C2H2"/>
    <property type="match status" value="1"/>
</dbReference>
<keyword evidence="2" id="KW-0479">Metal-binding</keyword>
<dbReference type="PANTHER" id="PTHR24403:SF72">
    <property type="entry name" value="ZINC FINGER PROTEIN 142"/>
    <property type="match status" value="1"/>
</dbReference>
<evidence type="ECO:0000256" key="4">
    <source>
        <dbReference type="ARBA" id="ARBA00022771"/>
    </source>
</evidence>
<dbReference type="PANTHER" id="PTHR24403">
    <property type="entry name" value="ZINC FINGER PROTEIN"/>
    <property type="match status" value="1"/>
</dbReference>
<evidence type="ECO:0000256" key="8">
    <source>
        <dbReference type="PROSITE-ProRule" id="PRU00042"/>
    </source>
</evidence>
<proteinExistence type="predicted"/>
<evidence type="ECO:0000313" key="11">
    <source>
        <dbReference type="EMBL" id="KAL0964029.1"/>
    </source>
</evidence>
<keyword evidence="6" id="KW-0238">DNA-binding</keyword>
<gene>
    <name evidence="11" type="ORF">UPYG_G00317330</name>
</gene>
<evidence type="ECO:0000256" key="5">
    <source>
        <dbReference type="ARBA" id="ARBA00022833"/>
    </source>
</evidence>
<protein>
    <recommendedName>
        <fullName evidence="10">C2H2-type domain-containing protein</fullName>
    </recommendedName>
</protein>
<dbReference type="AlphaFoldDB" id="A0ABD0VZZ2"/>
<evidence type="ECO:0000313" key="12">
    <source>
        <dbReference type="Proteomes" id="UP001557470"/>
    </source>
</evidence>
<feature type="domain" description="C2H2-type" evidence="10">
    <location>
        <begin position="636"/>
        <end position="664"/>
    </location>
</feature>
<feature type="domain" description="C2H2-type" evidence="10">
    <location>
        <begin position="493"/>
        <end position="520"/>
    </location>
</feature>
<dbReference type="FunFam" id="3.30.160.60:FF:001062">
    <property type="entry name" value="Zinc finger protein 142"/>
    <property type="match status" value="1"/>
</dbReference>
<dbReference type="PROSITE" id="PS00028">
    <property type="entry name" value="ZINC_FINGER_C2H2_1"/>
    <property type="match status" value="10"/>
</dbReference>